<dbReference type="PANTHER" id="PTHR34220">
    <property type="entry name" value="SENSOR HISTIDINE KINASE YPDA"/>
    <property type="match status" value="1"/>
</dbReference>
<evidence type="ECO:0000256" key="3">
    <source>
        <dbReference type="ARBA" id="ARBA00022553"/>
    </source>
</evidence>
<dbReference type="EMBL" id="JAUSUG010000001">
    <property type="protein sequence ID" value="MDQ0253128.1"/>
    <property type="molecule type" value="Genomic_DNA"/>
</dbReference>
<evidence type="ECO:0000256" key="7">
    <source>
        <dbReference type="ARBA" id="ARBA00022989"/>
    </source>
</evidence>
<dbReference type="InterPro" id="IPR036890">
    <property type="entry name" value="HATPase_C_sf"/>
</dbReference>
<keyword evidence="2" id="KW-1003">Cell membrane</keyword>
<protein>
    <submittedName>
        <fullName evidence="11">Two-component system sensor histidine kinase YesM</fullName>
        <ecNumber evidence="11">2.7.13.3</ecNumber>
    </submittedName>
</protein>
<name>A0ABT9ZPF6_9BACI</name>
<dbReference type="PANTHER" id="PTHR34220:SF7">
    <property type="entry name" value="SENSOR HISTIDINE KINASE YPDA"/>
    <property type="match status" value="1"/>
</dbReference>
<evidence type="ECO:0000313" key="11">
    <source>
        <dbReference type="EMBL" id="MDQ0253128.1"/>
    </source>
</evidence>
<dbReference type="InterPro" id="IPR003660">
    <property type="entry name" value="HAMP_dom"/>
</dbReference>
<dbReference type="EC" id="2.7.13.3" evidence="11"/>
<feature type="transmembrane region" description="Helical" evidence="9">
    <location>
        <begin position="297"/>
        <end position="319"/>
    </location>
</feature>
<dbReference type="CDD" id="cd06225">
    <property type="entry name" value="HAMP"/>
    <property type="match status" value="1"/>
</dbReference>
<comment type="caution">
    <text evidence="11">The sequence shown here is derived from an EMBL/GenBank/DDBJ whole genome shotgun (WGS) entry which is preliminary data.</text>
</comment>
<organism evidence="11 12">
    <name type="scientific">Evansella vedderi</name>
    <dbReference type="NCBI Taxonomy" id="38282"/>
    <lineage>
        <taxon>Bacteria</taxon>
        <taxon>Bacillati</taxon>
        <taxon>Bacillota</taxon>
        <taxon>Bacilli</taxon>
        <taxon>Bacillales</taxon>
        <taxon>Bacillaceae</taxon>
        <taxon>Evansella</taxon>
    </lineage>
</organism>
<feature type="domain" description="HAMP" evidence="10">
    <location>
        <begin position="321"/>
        <end position="373"/>
    </location>
</feature>
<dbReference type="Pfam" id="PF00672">
    <property type="entry name" value="HAMP"/>
    <property type="match status" value="1"/>
</dbReference>
<keyword evidence="3" id="KW-0597">Phosphoprotein</keyword>
<dbReference type="InterPro" id="IPR010559">
    <property type="entry name" value="Sig_transdc_His_kin_internal"/>
</dbReference>
<dbReference type="Pfam" id="PF02518">
    <property type="entry name" value="HATPase_c"/>
    <property type="match status" value="1"/>
</dbReference>
<dbReference type="Pfam" id="PF06580">
    <property type="entry name" value="His_kinase"/>
    <property type="match status" value="1"/>
</dbReference>
<evidence type="ECO:0000256" key="4">
    <source>
        <dbReference type="ARBA" id="ARBA00022679"/>
    </source>
</evidence>
<keyword evidence="6 11" id="KW-0418">Kinase</keyword>
<accession>A0ABT9ZPF6</accession>
<sequence>MKIKKFKLNDLTIRNKLVIHFLLISILPSILLGVLIGWAVDKIIEQQVNDNTIQLIDNVNNSIESHLDNIQNMTYFISSHPRIDDFFDGSLRLENISPDDEYEITSFLQVYTTVYPEIAGILIVNNEGDYISNELYSRSAFPITTETWYREAVDNRGIAKVIGKPSGRRITSHVNYTEDDVVSVVRAVINPITQEEKGVILIDLKLRVIAEIIRDVRLGKAGYLMVLNSNGDSIYSPTHSMHETISPEWIPETNYGTFSENINGERFQFIYQKSNFTDWTTFGVFPSNNSVAEVQQIRFYVISFVFFVCLFGVTASYFLSHTISNPINQLMKAMAKAEAGDLSSRYKGEGKDEVGRLGRSFNKMLSQINKLIKLTERQEKKKREAELHSLQANIKPHFLYNTLDTIQWMARKKNAPDVADMVGSLSKLFRIGLSKGGTIIPLMDEIEHIKSYLQIQAVRYKNKLNYTLNISDSLKDVSVLKIVLQPIVENAIYHGIKERRGPGLITIDAEEQGDMLIIRIGDNGKGMTKEKLEQLRDSLATFLEKNDEDVNNQPTTGYGVVNVHARLKITFGEKYGVKIDSELDKGTVVTIYHPIIKNNKIG</sequence>
<dbReference type="InterPro" id="IPR033479">
    <property type="entry name" value="dCache_1"/>
</dbReference>
<dbReference type="PROSITE" id="PS50885">
    <property type="entry name" value="HAMP"/>
    <property type="match status" value="1"/>
</dbReference>
<dbReference type="Pfam" id="PF02743">
    <property type="entry name" value="dCache_1"/>
    <property type="match status" value="1"/>
</dbReference>
<dbReference type="SUPFAM" id="SSF55874">
    <property type="entry name" value="ATPase domain of HSP90 chaperone/DNA topoisomerase II/histidine kinase"/>
    <property type="match status" value="1"/>
</dbReference>
<evidence type="ECO:0000256" key="1">
    <source>
        <dbReference type="ARBA" id="ARBA00004651"/>
    </source>
</evidence>
<dbReference type="Gene3D" id="3.30.450.20">
    <property type="entry name" value="PAS domain"/>
    <property type="match status" value="1"/>
</dbReference>
<evidence type="ECO:0000313" key="12">
    <source>
        <dbReference type="Proteomes" id="UP001230005"/>
    </source>
</evidence>
<reference evidence="11 12" key="1">
    <citation type="submission" date="2023-07" db="EMBL/GenBank/DDBJ databases">
        <title>Genomic Encyclopedia of Type Strains, Phase IV (KMG-IV): sequencing the most valuable type-strain genomes for metagenomic binning, comparative biology and taxonomic classification.</title>
        <authorList>
            <person name="Goeker M."/>
        </authorList>
    </citation>
    <scope>NUCLEOTIDE SEQUENCE [LARGE SCALE GENOMIC DNA]</scope>
    <source>
        <strain evidence="11 12">DSM 9768</strain>
    </source>
</reference>
<dbReference type="GO" id="GO:0004673">
    <property type="term" value="F:protein histidine kinase activity"/>
    <property type="evidence" value="ECO:0007669"/>
    <property type="project" value="UniProtKB-EC"/>
</dbReference>
<gene>
    <name evidence="11" type="ORF">J2S74_000500</name>
</gene>
<proteinExistence type="predicted"/>
<evidence type="ECO:0000259" key="10">
    <source>
        <dbReference type="PROSITE" id="PS50885"/>
    </source>
</evidence>
<evidence type="ECO:0000256" key="5">
    <source>
        <dbReference type="ARBA" id="ARBA00022692"/>
    </source>
</evidence>
<evidence type="ECO:0000256" key="6">
    <source>
        <dbReference type="ARBA" id="ARBA00022777"/>
    </source>
</evidence>
<keyword evidence="8 9" id="KW-0472">Membrane</keyword>
<dbReference type="InterPro" id="IPR003594">
    <property type="entry name" value="HATPase_dom"/>
</dbReference>
<keyword evidence="4 11" id="KW-0808">Transferase</keyword>
<evidence type="ECO:0000256" key="9">
    <source>
        <dbReference type="SAM" id="Phobius"/>
    </source>
</evidence>
<evidence type="ECO:0000256" key="2">
    <source>
        <dbReference type="ARBA" id="ARBA00022475"/>
    </source>
</evidence>
<comment type="subcellular location">
    <subcellularLocation>
        <location evidence="1">Cell membrane</location>
        <topology evidence="1">Multi-pass membrane protein</topology>
    </subcellularLocation>
</comment>
<dbReference type="SUPFAM" id="SSF158472">
    <property type="entry name" value="HAMP domain-like"/>
    <property type="match status" value="1"/>
</dbReference>
<dbReference type="RefSeq" id="WP_307321335.1">
    <property type="nucleotide sequence ID" value="NZ_JAUSUG010000001.1"/>
</dbReference>
<dbReference type="Proteomes" id="UP001230005">
    <property type="component" value="Unassembled WGS sequence"/>
</dbReference>
<keyword evidence="12" id="KW-1185">Reference proteome</keyword>
<keyword evidence="5 9" id="KW-0812">Transmembrane</keyword>
<dbReference type="InterPro" id="IPR050640">
    <property type="entry name" value="Bact_2-comp_sensor_kinase"/>
</dbReference>
<dbReference type="SMART" id="SM00304">
    <property type="entry name" value="HAMP"/>
    <property type="match status" value="1"/>
</dbReference>
<evidence type="ECO:0000256" key="8">
    <source>
        <dbReference type="ARBA" id="ARBA00023136"/>
    </source>
</evidence>
<dbReference type="SMART" id="SM00387">
    <property type="entry name" value="HATPase_c"/>
    <property type="match status" value="1"/>
</dbReference>
<dbReference type="Gene3D" id="1.10.8.500">
    <property type="entry name" value="HAMP domain in histidine kinase"/>
    <property type="match status" value="1"/>
</dbReference>
<dbReference type="Gene3D" id="3.30.565.10">
    <property type="entry name" value="Histidine kinase-like ATPase, C-terminal domain"/>
    <property type="match status" value="1"/>
</dbReference>
<keyword evidence="7 9" id="KW-1133">Transmembrane helix</keyword>
<feature type="transmembrane region" description="Helical" evidence="9">
    <location>
        <begin position="21"/>
        <end position="40"/>
    </location>
</feature>